<accession>A0A932CKX9</accession>
<dbReference type="InterPro" id="IPR006091">
    <property type="entry name" value="Acyl-CoA_Oxase/DH_mid-dom"/>
</dbReference>
<evidence type="ECO:0000313" key="9">
    <source>
        <dbReference type="EMBL" id="MBI2875283.1"/>
    </source>
</evidence>
<dbReference type="Proteomes" id="UP000769766">
    <property type="component" value="Unassembled WGS sequence"/>
</dbReference>
<evidence type="ECO:0000259" key="6">
    <source>
        <dbReference type="Pfam" id="PF00441"/>
    </source>
</evidence>
<evidence type="ECO:0000256" key="1">
    <source>
        <dbReference type="ARBA" id="ARBA00001974"/>
    </source>
</evidence>
<dbReference type="Pfam" id="PF02770">
    <property type="entry name" value="Acyl-CoA_dh_M"/>
    <property type="match status" value="1"/>
</dbReference>
<feature type="domain" description="Acyl-CoA oxidase/dehydrogenase middle" evidence="7">
    <location>
        <begin position="121"/>
        <end position="200"/>
    </location>
</feature>
<evidence type="ECO:0000313" key="10">
    <source>
        <dbReference type="Proteomes" id="UP000769766"/>
    </source>
</evidence>
<dbReference type="PANTHER" id="PTHR43884">
    <property type="entry name" value="ACYL-COA DEHYDROGENASE"/>
    <property type="match status" value="1"/>
</dbReference>
<evidence type="ECO:0000259" key="7">
    <source>
        <dbReference type="Pfam" id="PF02770"/>
    </source>
</evidence>
<dbReference type="InterPro" id="IPR009100">
    <property type="entry name" value="AcylCoA_DH/oxidase_NM_dom_sf"/>
</dbReference>
<dbReference type="EMBL" id="JACPRF010000007">
    <property type="protein sequence ID" value="MBI2875283.1"/>
    <property type="molecule type" value="Genomic_DNA"/>
</dbReference>
<evidence type="ECO:0000256" key="3">
    <source>
        <dbReference type="ARBA" id="ARBA00022630"/>
    </source>
</evidence>
<gene>
    <name evidence="9" type="ORF">HYY20_00185</name>
</gene>
<dbReference type="InterPro" id="IPR036250">
    <property type="entry name" value="AcylCo_DH-like_C"/>
</dbReference>
<dbReference type="InterPro" id="IPR013786">
    <property type="entry name" value="AcylCoA_DH/ox_N"/>
</dbReference>
<feature type="domain" description="Acyl-CoA dehydrogenase/oxidase N-terminal" evidence="8">
    <location>
        <begin position="6"/>
        <end position="117"/>
    </location>
</feature>
<dbReference type="Gene3D" id="1.20.140.10">
    <property type="entry name" value="Butyryl-CoA Dehydrogenase, subunit A, domain 3"/>
    <property type="match status" value="1"/>
</dbReference>
<dbReference type="AlphaFoldDB" id="A0A932CKX9"/>
<feature type="domain" description="Acyl-CoA dehydrogenase/oxidase C-terminal" evidence="6">
    <location>
        <begin position="227"/>
        <end position="375"/>
    </location>
</feature>
<keyword evidence="5" id="KW-0560">Oxidoreductase</keyword>
<dbReference type="SUPFAM" id="SSF47203">
    <property type="entry name" value="Acyl-CoA dehydrogenase C-terminal domain-like"/>
    <property type="match status" value="1"/>
</dbReference>
<dbReference type="InterPro" id="IPR037069">
    <property type="entry name" value="AcylCoA_DH/ox_N_sf"/>
</dbReference>
<evidence type="ECO:0000256" key="4">
    <source>
        <dbReference type="ARBA" id="ARBA00022827"/>
    </source>
</evidence>
<dbReference type="GO" id="GO:0050660">
    <property type="term" value="F:flavin adenine dinucleotide binding"/>
    <property type="evidence" value="ECO:0007669"/>
    <property type="project" value="InterPro"/>
</dbReference>
<dbReference type="InterPro" id="IPR009075">
    <property type="entry name" value="AcylCo_DH/oxidase_C"/>
</dbReference>
<keyword evidence="4 5" id="KW-0274">FAD</keyword>
<dbReference type="InterPro" id="IPR046373">
    <property type="entry name" value="Acyl-CoA_Oxase/DH_mid-dom_sf"/>
</dbReference>
<dbReference type="PANTHER" id="PTHR43884:SF12">
    <property type="entry name" value="ISOVALERYL-COA DEHYDROGENASE, MITOCHONDRIAL-RELATED"/>
    <property type="match status" value="1"/>
</dbReference>
<evidence type="ECO:0000256" key="2">
    <source>
        <dbReference type="ARBA" id="ARBA00009347"/>
    </source>
</evidence>
<sequence length="388" mass="42820">MDFAWTEEQQAFKSSLQSFIEAEIKPHLTSWYRDDVIPRELFAQMAERQFLGYREVDGRWVEAPTMNQTIAAEALAEVSPGIAVGLLAHAGLGLYALHRFGNEAQKERYFLPAVRGELISAFANTEPTAGSDVANISLQARPVSGGYLLNGTKMFITNGTLADFLVVSAVTDPEVRSKHEGISLFVLGTEGLKRRKIRKRVWTPSDLATLFFEDHFVPEGGLLGELNEGFKLIMRTFTSSRIGLAALAIGTALGAYRLALARANSRETFGKKLFDHQAKAFEFAATLPRLEAARLLVRKAAWLKDSGQDYTLAASMAKFYACEEAKAICFFAAEVFGASGIMEDNPIYKYPLDAWASALGEGTGDIQKLVISREVRKRLETTGPQFEI</sequence>
<dbReference type="Gene3D" id="2.40.110.10">
    <property type="entry name" value="Butyryl-CoA Dehydrogenase, subunit A, domain 2"/>
    <property type="match status" value="1"/>
</dbReference>
<organism evidence="9 10">
    <name type="scientific">Tectimicrobiota bacterium</name>
    <dbReference type="NCBI Taxonomy" id="2528274"/>
    <lineage>
        <taxon>Bacteria</taxon>
        <taxon>Pseudomonadati</taxon>
        <taxon>Nitrospinota/Tectimicrobiota group</taxon>
        <taxon>Candidatus Tectimicrobiota</taxon>
    </lineage>
</organism>
<comment type="cofactor">
    <cofactor evidence="1 5">
        <name>FAD</name>
        <dbReference type="ChEBI" id="CHEBI:57692"/>
    </cofactor>
</comment>
<dbReference type="GO" id="GO:0003995">
    <property type="term" value="F:acyl-CoA dehydrogenase activity"/>
    <property type="evidence" value="ECO:0007669"/>
    <property type="project" value="TreeGrafter"/>
</dbReference>
<name>A0A932CKX9_UNCTE</name>
<comment type="similarity">
    <text evidence="2 5">Belongs to the acyl-CoA dehydrogenase family.</text>
</comment>
<keyword evidence="3 5" id="KW-0285">Flavoprotein</keyword>
<dbReference type="Pfam" id="PF02771">
    <property type="entry name" value="Acyl-CoA_dh_N"/>
    <property type="match status" value="1"/>
</dbReference>
<evidence type="ECO:0000259" key="8">
    <source>
        <dbReference type="Pfam" id="PF02771"/>
    </source>
</evidence>
<comment type="caution">
    <text evidence="9">The sequence shown here is derived from an EMBL/GenBank/DDBJ whole genome shotgun (WGS) entry which is preliminary data.</text>
</comment>
<reference evidence="9" key="1">
    <citation type="submission" date="2020-07" db="EMBL/GenBank/DDBJ databases">
        <title>Huge and variable diversity of episymbiotic CPR bacteria and DPANN archaea in groundwater ecosystems.</title>
        <authorList>
            <person name="He C.Y."/>
            <person name="Keren R."/>
            <person name="Whittaker M."/>
            <person name="Farag I.F."/>
            <person name="Doudna J."/>
            <person name="Cate J.H.D."/>
            <person name="Banfield J.F."/>
        </authorList>
    </citation>
    <scope>NUCLEOTIDE SEQUENCE</scope>
    <source>
        <strain evidence="9">NC_groundwater_672_Ag_B-0.1um_62_36</strain>
    </source>
</reference>
<proteinExistence type="inferred from homology"/>
<dbReference type="SUPFAM" id="SSF56645">
    <property type="entry name" value="Acyl-CoA dehydrogenase NM domain-like"/>
    <property type="match status" value="1"/>
</dbReference>
<dbReference type="Gene3D" id="1.10.540.10">
    <property type="entry name" value="Acyl-CoA dehydrogenase/oxidase, N-terminal domain"/>
    <property type="match status" value="1"/>
</dbReference>
<evidence type="ECO:0000256" key="5">
    <source>
        <dbReference type="RuleBase" id="RU362125"/>
    </source>
</evidence>
<protein>
    <submittedName>
        <fullName evidence="9">Acyl-CoA dehydrogenase family protein</fullName>
    </submittedName>
</protein>
<dbReference type="Pfam" id="PF00441">
    <property type="entry name" value="Acyl-CoA_dh_1"/>
    <property type="match status" value="1"/>
</dbReference>